<dbReference type="EMBL" id="MDYN01000015">
    <property type="protein sequence ID" value="OQD83873.1"/>
    <property type="molecule type" value="Genomic_DNA"/>
</dbReference>
<gene>
    <name evidence="1" type="ORF">PENANT_c015G10578</name>
</gene>
<dbReference type="Proteomes" id="UP000191672">
    <property type="component" value="Unassembled WGS sequence"/>
</dbReference>
<evidence type="ECO:0000313" key="1">
    <source>
        <dbReference type="EMBL" id="OQD83873.1"/>
    </source>
</evidence>
<name>A0A1V6Q3N4_9EURO</name>
<sequence length="185" mass="20049">MPPEPPPSSDIDAAFEASTNFADLPSLIGPTKHCCCAIMSETRIWSNNSNGQPRLKCDRGTLKKRECKPCPHELLREQAAACQSSSPPARCAPHKGEGIRWGICDAFQRHMYESKKVAKEAMIEGGAAADVASSMEKGTFSGANFESHTDTPTAANATHVEDASPLTFTIPPVFMSAARRWLIFI</sequence>
<dbReference type="AlphaFoldDB" id="A0A1V6Q3N4"/>
<evidence type="ECO:0000313" key="2">
    <source>
        <dbReference type="Proteomes" id="UP000191672"/>
    </source>
</evidence>
<keyword evidence="2" id="KW-1185">Reference proteome</keyword>
<comment type="caution">
    <text evidence="1">The sequence shown here is derived from an EMBL/GenBank/DDBJ whole genome shotgun (WGS) entry which is preliminary data.</text>
</comment>
<reference evidence="2" key="1">
    <citation type="journal article" date="2017" name="Nat. Microbiol.">
        <title>Global analysis of biosynthetic gene clusters reveals vast potential of secondary metabolite production in Penicillium species.</title>
        <authorList>
            <person name="Nielsen J.C."/>
            <person name="Grijseels S."/>
            <person name="Prigent S."/>
            <person name="Ji B."/>
            <person name="Dainat J."/>
            <person name="Nielsen K.F."/>
            <person name="Frisvad J.C."/>
            <person name="Workman M."/>
            <person name="Nielsen J."/>
        </authorList>
    </citation>
    <scope>NUCLEOTIDE SEQUENCE [LARGE SCALE GENOMIC DNA]</scope>
    <source>
        <strain evidence="2">IBT 31811</strain>
    </source>
</reference>
<organism evidence="1 2">
    <name type="scientific">Penicillium antarcticum</name>
    <dbReference type="NCBI Taxonomy" id="416450"/>
    <lineage>
        <taxon>Eukaryota</taxon>
        <taxon>Fungi</taxon>
        <taxon>Dikarya</taxon>
        <taxon>Ascomycota</taxon>
        <taxon>Pezizomycotina</taxon>
        <taxon>Eurotiomycetes</taxon>
        <taxon>Eurotiomycetidae</taxon>
        <taxon>Eurotiales</taxon>
        <taxon>Aspergillaceae</taxon>
        <taxon>Penicillium</taxon>
    </lineage>
</organism>
<accession>A0A1V6Q3N4</accession>
<proteinExistence type="predicted"/>
<protein>
    <submittedName>
        <fullName evidence="1">Uncharacterized protein</fullName>
    </submittedName>
</protein>